<evidence type="ECO:0000313" key="4">
    <source>
        <dbReference type="Proteomes" id="UP001210211"/>
    </source>
</evidence>
<dbReference type="InterPro" id="IPR050232">
    <property type="entry name" value="FBL13/AtMIF1-like"/>
</dbReference>
<dbReference type="InterPro" id="IPR001810">
    <property type="entry name" value="F-box_dom"/>
</dbReference>
<evidence type="ECO:0000259" key="2">
    <source>
        <dbReference type="Pfam" id="PF24758"/>
    </source>
</evidence>
<reference evidence="3 4" key="1">
    <citation type="journal article" date="2022" name="Cell">
        <title>Repeat-based holocentromeres influence genome architecture and karyotype evolution.</title>
        <authorList>
            <person name="Hofstatter P.G."/>
            <person name="Thangavel G."/>
            <person name="Lux T."/>
            <person name="Neumann P."/>
            <person name="Vondrak T."/>
            <person name="Novak P."/>
            <person name="Zhang M."/>
            <person name="Costa L."/>
            <person name="Castellani M."/>
            <person name="Scott A."/>
            <person name="Toegelov H."/>
            <person name="Fuchs J."/>
            <person name="Mata-Sucre Y."/>
            <person name="Dias Y."/>
            <person name="Vanzela A.L.L."/>
            <person name="Huettel B."/>
            <person name="Almeida C.C.S."/>
            <person name="Simkova H."/>
            <person name="Souza G."/>
            <person name="Pedrosa-Harand A."/>
            <person name="Macas J."/>
            <person name="Mayer K.F.X."/>
            <person name="Houben A."/>
            <person name="Marques A."/>
        </authorList>
    </citation>
    <scope>NUCLEOTIDE SEQUENCE [LARGE SCALE GENOMIC DNA]</scope>
    <source>
        <strain evidence="3">RhyTen1mFocal</strain>
    </source>
</reference>
<organism evidence="3 4">
    <name type="scientific">Rhynchospora tenuis</name>
    <dbReference type="NCBI Taxonomy" id="198213"/>
    <lineage>
        <taxon>Eukaryota</taxon>
        <taxon>Viridiplantae</taxon>
        <taxon>Streptophyta</taxon>
        <taxon>Embryophyta</taxon>
        <taxon>Tracheophyta</taxon>
        <taxon>Spermatophyta</taxon>
        <taxon>Magnoliopsida</taxon>
        <taxon>Liliopsida</taxon>
        <taxon>Poales</taxon>
        <taxon>Cyperaceae</taxon>
        <taxon>Cyperoideae</taxon>
        <taxon>Rhynchosporeae</taxon>
        <taxon>Rhynchospora</taxon>
    </lineage>
</organism>
<dbReference type="InterPro" id="IPR032675">
    <property type="entry name" value="LRR_dom_sf"/>
</dbReference>
<keyword evidence="4" id="KW-1185">Reference proteome</keyword>
<dbReference type="Gene3D" id="3.80.10.10">
    <property type="entry name" value="Ribonuclease Inhibitor"/>
    <property type="match status" value="1"/>
</dbReference>
<gene>
    <name evidence="3" type="ORF">LUZ61_009112</name>
</gene>
<evidence type="ECO:0000313" key="3">
    <source>
        <dbReference type="EMBL" id="KAJ3705407.1"/>
    </source>
</evidence>
<dbReference type="InterPro" id="IPR036047">
    <property type="entry name" value="F-box-like_dom_sf"/>
</dbReference>
<feature type="domain" description="F-box/LRR-repeat protein 15/At3g58940/PEG3-like LRR" evidence="2">
    <location>
        <begin position="109"/>
        <end position="330"/>
    </location>
</feature>
<proteinExistence type="predicted"/>
<evidence type="ECO:0000259" key="1">
    <source>
        <dbReference type="Pfam" id="PF00646"/>
    </source>
</evidence>
<feature type="domain" description="F-box" evidence="1">
    <location>
        <begin position="9"/>
        <end position="46"/>
    </location>
</feature>
<dbReference type="InterPro" id="IPR055411">
    <property type="entry name" value="LRR_FXL15/At3g58940/PEG3-like"/>
</dbReference>
<dbReference type="SUPFAM" id="SSF81383">
    <property type="entry name" value="F-box domain"/>
    <property type="match status" value="1"/>
</dbReference>
<name>A0AAD5ZWL6_9POAL</name>
<dbReference type="EMBL" id="JAMRDG010000001">
    <property type="protein sequence ID" value="KAJ3705407.1"/>
    <property type="molecule type" value="Genomic_DNA"/>
</dbReference>
<accession>A0AAD5ZWL6</accession>
<dbReference type="Pfam" id="PF00646">
    <property type="entry name" value="F-box"/>
    <property type="match status" value="1"/>
</dbReference>
<dbReference type="PANTHER" id="PTHR31900">
    <property type="entry name" value="F-BOX/RNI SUPERFAMILY PROTEIN-RELATED"/>
    <property type="match status" value="1"/>
</dbReference>
<dbReference type="SUPFAM" id="SSF52047">
    <property type="entry name" value="RNI-like"/>
    <property type="match status" value="1"/>
</dbReference>
<protein>
    <recommendedName>
        <fullName evidence="5">F-box domain-containing protein</fullName>
    </recommendedName>
</protein>
<dbReference type="AlphaFoldDB" id="A0AAD5ZWL6"/>
<evidence type="ECO:0008006" key="5">
    <source>
        <dbReference type="Google" id="ProtNLM"/>
    </source>
</evidence>
<dbReference type="Proteomes" id="UP001210211">
    <property type="component" value="Unassembled WGS sequence"/>
</dbReference>
<comment type="caution">
    <text evidence="3">The sequence shown here is derived from an EMBL/GenBank/DDBJ whole genome shotgun (WGS) entry which is preliminary data.</text>
</comment>
<sequence length="441" mass="50699">MAELEIDRISALPEETKVSILSRLPITDAIRTSVLSHSWCRLWTLLPGFHAYVQLNNRVPGPSLENVAHILSSLRGPIRHFSLDCFIRYDKRSCLQHFLDLIFQKDGLWNLSLHCTGTMTRVKFPSFCSLKDLDLHFIRISLPSDFGGFDQLTSLKLHSVSISQPDVQSLIDGSKKLTSIELFFEQIKLPKGFAFNEQFLPLAFNCPLLKYLSFEFGGENNVKPRIVHAPCLERAHVTAGTESDSPREELIWVGAAALEFMADMAHISHLSLNFELLKCLSQVDVPHTLRVHFQQLRCLKLIGQIRYIDRRMFKVLCCLLSSMPFLENLELQSHEPWRLQQEERLNEFDRVPLNEYKKKEDGYLCLDQTLRTVAISMKNLRGLEDIMWMIHFILLNANVLELIKITYSIDDKVKSRLLENLCEVEKASAHAQVIFCNDNSS</sequence>
<dbReference type="PANTHER" id="PTHR31900:SF27">
    <property type="entry name" value="FBD DOMAIN-CONTAINING PROTEIN"/>
    <property type="match status" value="1"/>
</dbReference>
<dbReference type="Pfam" id="PF24758">
    <property type="entry name" value="LRR_At5g56370"/>
    <property type="match status" value="1"/>
</dbReference>